<proteinExistence type="predicted"/>
<comment type="caution">
    <text evidence="1">The sequence shown here is derived from an EMBL/GenBank/DDBJ whole genome shotgun (WGS) entry which is preliminary data.</text>
</comment>
<dbReference type="STRING" id="27349.A0A0L6UBH7"/>
<dbReference type="EMBL" id="LAVV01013173">
    <property type="protein sequence ID" value="KNZ45893.1"/>
    <property type="molecule type" value="Genomic_DNA"/>
</dbReference>
<feature type="non-terminal residue" evidence="1">
    <location>
        <position position="58"/>
    </location>
</feature>
<evidence type="ECO:0000313" key="2">
    <source>
        <dbReference type="Proteomes" id="UP000037035"/>
    </source>
</evidence>
<name>A0A0L6UBH7_9BASI</name>
<accession>A0A0L6UBH7</accession>
<dbReference type="VEuPathDB" id="FungiDB:VP01_7710g1"/>
<sequence length="58" mass="6761">MSEQIREEFDISVTPAAIQKTLKTIDITRKTVTQIPCKWNKAAFLQQQHNYVLNRVTN</sequence>
<gene>
    <name evidence="1" type="ORF">VP01_7710g1</name>
</gene>
<dbReference type="OrthoDB" id="2280777at2759"/>
<evidence type="ECO:0000313" key="1">
    <source>
        <dbReference type="EMBL" id="KNZ45893.1"/>
    </source>
</evidence>
<protein>
    <submittedName>
        <fullName evidence="1">Uncharacterized protein</fullName>
    </submittedName>
</protein>
<keyword evidence="2" id="KW-1185">Reference proteome</keyword>
<organism evidence="1 2">
    <name type="scientific">Puccinia sorghi</name>
    <dbReference type="NCBI Taxonomy" id="27349"/>
    <lineage>
        <taxon>Eukaryota</taxon>
        <taxon>Fungi</taxon>
        <taxon>Dikarya</taxon>
        <taxon>Basidiomycota</taxon>
        <taxon>Pucciniomycotina</taxon>
        <taxon>Pucciniomycetes</taxon>
        <taxon>Pucciniales</taxon>
        <taxon>Pucciniaceae</taxon>
        <taxon>Puccinia</taxon>
    </lineage>
</organism>
<dbReference type="Proteomes" id="UP000037035">
    <property type="component" value="Unassembled WGS sequence"/>
</dbReference>
<reference evidence="1 2" key="1">
    <citation type="submission" date="2015-08" db="EMBL/GenBank/DDBJ databases">
        <title>Next Generation Sequencing and Analysis of the Genome of Puccinia sorghi L Schw, the Causal Agent of Maize Common Rust.</title>
        <authorList>
            <person name="Rochi L."/>
            <person name="Burguener G."/>
            <person name="Darino M."/>
            <person name="Turjanski A."/>
            <person name="Kreff E."/>
            <person name="Dieguez M.J."/>
            <person name="Sacco F."/>
        </authorList>
    </citation>
    <scope>NUCLEOTIDE SEQUENCE [LARGE SCALE GENOMIC DNA]</scope>
    <source>
        <strain evidence="1 2">RO10H11247</strain>
    </source>
</reference>
<dbReference type="AlphaFoldDB" id="A0A0L6UBH7"/>